<sequence length="121" mass="14375">MGIVESCVGILVFFGCGEAAFFHVCGFRNCKREWILSFSRGLGFPLLLIWQFFFPQNLELDFWDRFWFFVCCFCLVPAALMVLQNQWSCFLFFWSKLNVLMLNVCFFLFWVNYSLSSCIFI</sequence>
<evidence type="ECO:0000313" key="2">
    <source>
        <dbReference type="EMBL" id="JAP31103.1"/>
    </source>
</evidence>
<feature type="transmembrane region" description="Helical" evidence="1">
    <location>
        <begin position="66"/>
        <end position="83"/>
    </location>
</feature>
<evidence type="ECO:0000256" key="1">
    <source>
        <dbReference type="SAM" id="Phobius"/>
    </source>
</evidence>
<feature type="transmembrane region" description="Helical" evidence="1">
    <location>
        <begin position="90"/>
        <end position="111"/>
    </location>
</feature>
<keyword evidence="1" id="KW-1133">Transmembrane helix</keyword>
<organism evidence="2">
    <name type="scientific">Solanum chacoense</name>
    <name type="common">Chaco potato</name>
    <dbReference type="NCBI Taxonomy" id="4108"/>
    <lineage>
        <taxon>Eukaryota</taxon>
        <taxon>Viridiplantae</taxon>
        <taxon>Streptophyta</taxon>
        <taxon>Embryophyta</taxon>
        <taxon>Tracheophyta</taxon>
        <taxon>Spermatophyta</taxon>
        <taxon>Magnoliopsida</taxon>
        <taxon>eudicotyledons</taxon>
        <taxon>Gunneridae</taxon>
        <taxon>Pentapetalae</taxon>
        <taxon>asterids</taxon>
        <taxon>lamiids</taxon>
        <taxon>Solanales</taxon>
        <taxon>Solanaceae</taxon>
        <taxon>Solanoideae</taxon>
        <taxon>Solaneae</taxon>
        <taxon>Solanum</taxon>
    </lineage>
</organism>
<reference evidence="2" key="1">
    <citation type="submission" date="2015-12" db="EMBL/GenBank/DDBJ databases">
        <title>Gene expression during late stages of embryo sac development: a critical building block for successful pollen-pistil interactions.</title>
        <authorList>
            <person name="Liu Y."/>
            <person name="Joly V."/>
            <person name="Sabar M."/>
            <person name="Matton D.P."/>
        </authorList>
    </citation>
    <scope>NUCLEOTIDE SEQUENCE</scope>
</reference>
<keyword evidence="1" id="KW-0812">Transmembrane</keyword>
<dbReference type="AlphaFoldDB" id="A0A0V0IEU3"/>
<protein>
    <submittedName>
        <fullName evidence="2">Putative ovule protein</fullName>
    </submittedName>
</protein>
<name>A0A0V0IEU3_SOLCH</name>
<feature type="transmembrane region" description="Helical" evidence="1">
    <location>
        <begin position="34"/>
        <end position="54"/>
    </location>
</feature>
<proteinExistence type="predicted"/>
<accession>A0A0V0IEU3</accession>
<feature type="transmembrane region" description="Helical" evidence="1">
    <location>
        <begin position="6"/>
        <end position="27"/>
    </location>
</feature>
<keyword evidence="1" id="KW-0472">Membrane</keyword>
<dbReference type="EMBL" id="GEDG01007393">
    <property type="protein sequence ID" value="JAP31103.1"/>
    <property type="molecule type" value="Transcribed_RNA"/>
</dbReference>